<sequence>MRLEVLASDQPIDVPHGRLFIQLKHFKNLMQGTMQSDISIPASKEHEPVTPLSTTITSLDLYLTGYRKLKEAVPLVKYVLLKIPTLTSFLVTQIGKRPILGFVDEYSQWYPHLANVKLKFSR</sequence>
<protein>
    <submittedName>
        <fullName evidence="1">Uncharacterized protein</fullName>
    </submittedName>
</protein>
<keyword evidence="2" id="KW-1185">Reference proteome</keyword>
<dbReference type="EMBL" id="JANBOI010002371">
    <property type="protein sequence ID" value="KAJ1722299.1"/>
    <property type="molecule type" value="Genomic_DNA"/>
</dbReference>
<dbReference type="Proteomes" id="UP001143981">
    <property type="component" value="Unassembled WGS sequence"/>
</dbReference>
<reference evidence="1" key="1">
    <citation type="submission" date="2022-07" db="EMBL/GenBank/DDBJ databases">
        <title>Phylogenomic reconstructions and comparative analyses of Kickxellomycotina fungi.</title>
        <authorList>
            <person name="Reynolds N.K."/>
            <person name="Stajich J.E."/>
            <person name="Barry K."/>
            <person name="Grigoriev I.V."/>
            <person name="Crous P."/>
            <person name="Smith M.E."/>
        </authorList>
    </citation>
    <scope>NUCLEOTIDE SEQUENCE</scope>
    <source>
        <strain evidence="1">BCRC 34381</strain>
    </source>
</reference>
<gene>
    <name evidence="1" type="ORF">LPJ61_005944</name>
</gene>
<dbReference type="AlphaFoldDB" id="A0A9W7Y1I7"/>
<dbReference type="OrthoDB" id="5664002at2759"/>
<proteinExistence type="predicted"/>
<name>A0A9W7Y1I7_9FUNG</name>
<comment type="caution">
    <text evidence="1">The sequence shown here is derived from an EMBL/GenBank/DDBJ whole genome shotgun (WGS) entry which is preliminary data.</text>
</comment>
<evidence type="ECO:0000313" key="2">
    <source>
        <dbReference type="Proteomes" id="UP001143981"/>
    </source>
</evidence>
<evidence type="ECO:0000313" key="1">
    <source>
        <dbReference type="EMBL" id="KAJ1722299.1"/>
    </source>
</evidence>
<accession>A0A9W7Y1I7</accession>
<organism evidence="1 2">
    <name type="scientific">Coemansia biformis</name>
    <dbReference type="NCBI Taxonomy" id="1286918"/>
    <lineage>
        <taxon>Eukaryota</taxon>
        <taxon>Fungi</taxon>
        <taxon>Fungi incertae sedis</taxon>
        <taxon>Zoopagomycota</taxon>
        <taxon>Kickxellomycotina</taxon>
        <taxon>Kickxellomycetes</taxon>
        <taxon>Kickxellales</taxon>
        <taxon>Kickxellaceae</taxon>
        <taxon>Coemansia</taxon>
    </lineage>
</organism>